<keyword evidence="3" id="KW-0813">Transport</keyword>
<evidence type="ECO:0000259" key="13">
    <source>
        <dbReference type="PROSITE" id="PS50195"/>
    </source>
</evidence>
<feature type="coiled-coil region" evidence="11">
    <location>
        <begin position="403"/>
        <end position="476"/>
    </location>
</feature>
<feature type="compositionally biased region" description="Basic and acidic residues" evidence="12">
    <location>
        <begin position="484"/>
        <end position="496"/>
    </location>
</feature>
<dbReference type="Gene3D" id="3.30.1520.10">
    <property type="entry name" value="Phox-like domain"/>
    <property type="match status" value="1"/>
</dbReference>
<evidence type="ECO:0000256" key="10">
    <source>
        <dbReference type="ARBA" id="ARBA00055681"/>
    </source>
</evidence>
<keyword evidence="9" id="KW-0472">Membrane</keyword>
<comment type="subcellular location">
    <subcellularLocation>
        <location evidence="2">Cytoplasm</location>
        <location evidence="2">Cytosol</location>
    </subcellularLocation>
    <subcellularLocation>
        <location evidence="1">Endosome membrane</location>
        <topology evidence="1">Peripheral membrane protein</topology>
    </subcellularLocation>
</comment>
<keyword evidence="5" id="KW-0967">Endosome</keyword>
<name>A0A6J0MFI2_RAPSA</name>
<dbReference type="KEGG" id="rsz:130507225"/>
<comment type="function">
    <text evidence="10">Acts as an effector of RABF2A and RABF2B. Involved in vacuolar transport of storage proteins. Regulates membrane trafficking to protein storage vacuoles (PSVs). Binds specifically to phosphatidylinositol 3-monophosphate (PtdIns3P).</text>
</comment>
<keyword evidence="7 11" id="KW-0175">Coiled coil</keyword>
<dbReference type="KEGG" id="rsz:108842316"/>
<dbReference type="Proteomes" id="UP000504610">
    <property type="component" value="Chromosome 2"/>
</dbReference>
<feature type="compositionally biased region" description="Polar residues" evidence="12">
    <location>
        <begin position="497"/>
        <end position="506"/>
    </location>
</feature>
<dbReference type="InterPro" id="IPR044588">
    <property type="entry name" value="EREX-like"/>
</dbReference>
<dbReference type="InterPro" id="IPR001683">
    <property type="entry name" value="PX_dom"/>
</dbReference>
<feature type="domain" description="PX" evidence="13">
    <location>
        <begin position="48"/>
        <end position="165"/>
    </location>
</feature>
<dbReference type="GO" id="GO:0010008">
    <property type="term" value="C:endosome membrane"/>
    <property type="evidence" value="ECO:0007669"/>
    <property type="project" value="UniProtKB-SubCell"/>
</dbReference>
<dbReference type="InterPro" id="IPR036871">
    <property type="entry name" value="PX_dom_sf"/>
</dbReference>
<evidence type="ECO:0000256" key="11">
    <source>
        <dbReference type="SAM" id="Coils"/>
    </source>
</evidence>
<dbReference type="GO" id="GO:0035091">
    <property type="term" value="F:phosphatidylinositol binding"/>
    <property type="evidence" value="ECO:0007669"/>
    <property type="project" value="InterPro"/>
</dbReference>
<organism evidence="14 15">
    <name type="scientific">Raphanus sativus</name>
    <name type="common">Radish</name>
    <name type="synonym">Raphanus raphanistrum var. sativus</name>
    <dbReference type="NCBI Taxonomy" id="3726"/>
    <lineage>
        <taxon>Eukaryota</taxon>
        <taxon>Viridiplantae</taxon>
        <taxon>Streptophyta</taxon>
        <taxon>Embryophyta</taxon>
        <taxon>Tracheophyta</taxon>
        <taxon>Spermatophyta</taxon>
        <taxon>Magnoliopsida</taxon>
        <taxon>eudicotyledons</taxon>
        <taxon>Gunneridae</taxon>
        <taxon>Pentapetalae</taxon>
        <taxon>rosids</taxon>
        <taxon>malvids</taxon>
        <taxon>Brassicales</taxon>
        <taxon>Brassicaceae</taxon>
        <taxon>Brassiceae</taxon>
        <taxon>Raphanus</taxon>
    </lineage>
</organism>
<dbReference type="SMART" id="SM00312">
    <property type="entry name" value="PX"/>
    <property type="match status" value="1"/>
</dbReference>
<feature type="region of interest" description="Disordered" evidence="12">
    <location>
        <begin position="174"/>
        <end position="231"/>
    </location>
</feature>
<dbReference type="GeneID" id="108842316"/>
<evidence type="ECO:0000256" key="9">
    <source>
        <dbReference type="ARBA" id="ARBA00023136"/>
    </source>
</evidence>
<keyword evidence="8" id="KW-0446">Lipid-binding</keyword>
<feature type="compositionally biased region" description="Basic residues" evidence="12">
    <location>
        <begin position="1"/>
        <end position="12"/>
    </location>
</feature>
<dbReference type="Pfam" id="PF00787">
    <property type="entry name" value="PX"/>
    <property type="match status" value="1"/>
</dbReference>
<feature type="region of interest" description="Disordered" evidence="12">
    <location>
        <begin position="695"/>
        <end position="719"/>
    </location>
</feature>
<dbReference type="RefSeq" id="XP_018470688.1">
    <property type="nucleotide sequence ID" value="XM_018615186.2"/>
</dbReference>
<dbReference type="GO" id="GO:0005829">
    <property type="term" value="C:cytosol"/>
    <property type="evidence" value="ECO:0007669"/>
    <property type="project" value="UniProtKB-SubCell"/>
</dbReference>
<evidence type="ECO:0000256" key="2">
    <source>
        <dbReference type="ARBA" id="ARBA00004514"/>
    </source>
</evidence>
<evidence type="ECO:0000313" key="14">
    <source>
        <dbReference type="Proteomes" id="UP000504610"/>
    </source>
</evidence>
<feature type="compositionally biased region" description="Low complexity" evidence="12">
    <location>
        <begin position="174"/>
        <end position="197"/>
    </location>
</feature>
<dbReference type="RefSeq" id="XP_056859494.1">
    <property type="nucleotide sequence ID" value="XM_057003514.1"/>
</dbReference>
<dbReference type="PANTHER" id="PTHR46856:SF1">
    <property type="entry name" value="PX DOMAIN-CONTAINING PROTEIN EREL1-RELATED"/>
    <property type="match status" value="1"/>
</dbReference>
<sequence>MMQRRSPPKHRHDGTSPLPLGMDWSPPPRKWNGRDTVWPHDPRTGWSYCVTIPSWVVLPKSRNSDPVVFYRVQISVQSPEGATTMRGVLRRFNDFLKLLTDLRREFPRKTFPSAPPKGLLRMKTRALLEERRCSLEEWIMKLLSDIEFARSVVVASFLELEAAARSACQDVDQNASDATSDKNSSSSSPMVHPSLSLFQTGGGSSLTSDYGSDTAYETSEFGSPSLGQDDVSEIGTEDLTVDEEVTNPMEKLLNLSMSNIDEGLSMSQTILDQLEDFPKHKVRSRYVNNIPGKDVYNGNASKGVLLANNGSRLLSEPEPLAHSVMHGRNLSFESADGFSLHTGETSTSGLLSSSSDSHLDMHRGAGASLGTGIVCNPERQGSAQIVLPLDLRKKLNKILLATNERLVNAKTDMEDLIARLNQEIAVKDYLNKKVNDLEGELETTKQRSKENLEQAIMTERERVTQMQWDMQELRQKSYEMEMKLKSREDGSSHAEPTEQSTISERNVLSEELDARKQQLEDLSRRYDELEAKSKADIKVLVKEVKSLRRSHVELEKELTQSLTDKTEAEKLLEHERKLLENTVSARKKLLSDCRILHDRLKEYNLNLSTDGNGNFLEVSDALRLLSVSDDQIEEAQLLAGFDEAAQDIDKSLSIDNETRIMEDELRKILADIFVENAKLRKQVNSAMLRALQKDVKTTEDVHEENGDEKEEASTETLNI</sequence>
<keyword evidence="6" id="KW-0653">Protein transport</keyword>
<evidence type="ECO:0000313" key="15">
    <source>
        <dbReference type="RefSeq" id="XP_018470688.1"/>
    </source>
</evidence>
<protein>
    <submittedName>
        <fullName evidence="15 16">PX domain-containing protein EREL1</fullName>
    </submittedName>
</protein>
<evidence type="ECO:0000256" key="1">
    <source>
        <dbReference type="ARBA" id="ARBA00004481"/>
    </source>
</evidence>
<evidence type="ECO:0000256" key="7">
    <source>
        <dbReference type="ARBA" id="ARBA00023054"/>
    </source>
</evidence>
<dbReference type="AlphaFoldDB" id="A0A6J0MFI2"/>
<keyword evidence="4" id="KW-0963">Cytoplasm</keyword>
<keyword evidence="14" id="KW-1185">Reference proteome</keyword>
<feature type="region of interest" description="Disordered" evidence="12">
    <location>
        <begin position="484"/>
        <end position="509"/>
    </location>
</feature>
<evidence type="ECO:0000256" key="12">
    <source>
        <dbReference type="SAM" id="MobiDB-lite"/>
    </source>
</evidence>
<feature type="compositionally biased region" description="Polar residues" evidence="12">
    <location>
        <begin position="205"/>
        <end position="226"/>
    </location>
</feature>
<dbReference type="KEGG" id="rsz:108851323"/>
<feature type="compositionally biased region" description="Basic and acidic residues" evidence="12">
    <location>
        <begin position="695"/>
        <end position="704"/>
    </location>
</feature>
<evidence type="ECO:0000313" key="17">
    <source>
        <dbReference type="RefSeq" id="XP_056859494.1"/>
    </source>
</evidence>
<proteinExistence type="predicted"/>
<accession>A0A6J0MFI2</accession>
<dbReference type="GO" id="GO:0015031">
    <property type="term" value="P:protein transport"/>
    <property type="evidence" value="ECO:0007669"/>
    <property type="project" value="UniProtKB-KW"/>
</dbReference>
<evidence type="ECO:0000256" key="8">
    <source>
        <dbReference type="ARBA" id="ARBA00023121"/>
    </source>
</evidence>
<dbReference type="SUPFAM" id="SSF64268">
    <property type="entry name" value="PX domain"/>
    <property type="match status" value="1"/>
</dbReference>
<reference evidence="14" key="1">
    <citation type="journal article" date="2019" name="Database">
        <title>The radish genome database (RadishGD): an integrated information resource for radish genomics.</title>
        <authorList>
            <person name="Yu H.J."/>
            <person name="Baek S."/>
            <person name="Lee Y.J."/>
            <person name="Cho A."/>
            <person name="Mun J.H."/>
        </authorList>
    </citation>
    <scope>NUCLEOTIDE SEQUENCE [LARGE SCALE GENOMIC DNA]</scope>
    <source>
        <strain evidence="14">cv. WK10039</strain>
    </source>
</reference>
<evidence type="ECO:0000256" key="6">
    <source>
        <dbReference type="ARBA" id="ARBA00022927"/>
    </source>
</evidence>
<evidence type="ECO:0000256" key="3">
    <source>
        <dbReference type="ARBA" id="ARBA00022448"/>
    </source>
</evidence>
<dbReference type="PROSITE" id="PS50195">
    <property type="entry name" value="PX"/>
    <property type="match status" value="1"/>
</dbReference>
<evidence type="ECO:0000313" key="16">
    <source>
        <dbReference type="RefSeq" id="XP_056857920.1"/>
    </source>
</evidence>
<dbReference type="RefSeq" id="XP_056857920.1">
    <property type="nucleotide sequence ID" value="XM_057001940.1"/>
</dbReference>
<evidence type="ECO:0000256" key="4">
    <source>
        <dbReference type="ARBA" id="ARBA00022490"/>
    </source>
</evidence>
<gene>
    <name evidence="15" type="primary">LOC108842316</name>
    <name evidence="17" type="synonym">LOC108851323</name>
    <name evidence="16" type="synonym">LOC130507225</name>
</gene>
<feature type="region of interest" description="Disordered" evidence="12">
    <location>
        <begin position="1"/>
        <end position="26"/>
    </location>
</feature>
<dbReference type="FunFam" id="3.30.1520.10:FF:000060">
    <property type="entry name" value="Phox (PX) domain-containing protein"/>
    <property type="match status" value="1"/>
</dbReference>
<dbReference type="OrthoDB" id="76516at2759"/>
<reference evidence="15 16" key="2">
    <citation type="submission" date="2025-04" db="UniProtKB">
        <authorList>
            <consortium name="RefSeq"/>
        </authorList>
    </citation>
    <scope>IDENTIFICATION</scope>
    <source>
        <tissue evidence="15 16">Leaf</tissue>
    </source>
</reference>
<evidence type="ECO:0000256" key="5">
    <source>
        <dbReference type="ARBA" id="ARBA00022753"/>
    </source>
</evidence>
<dbReference type="PANTHER" id="PTHR46856">
    <property type="entry name" value="PX DOMAIN-CONTAINING PROTEIN EREL1-RELATED"/>
    <property type="match status" value="1"/>
</dbReference>